<evidence type="ECO:0000259" key="1">
    <source>
        <dbReference type="SMART" id="SM00507"/>
    </source>
</evidence>
<protein>
    <submittedName>
        <fullName evidence="2">HNH endonuclease</fullName>
    </submittedName>
</protein>
<dbReference type="SUPFAM" id="SSF48695">
    <property type="entry name" value="Multiheme cytochromes"/>
    <property type="match status" value="1"/>
</dbReference>
<keyword evidence="2" id="KW-0378">Hydrolase</keyword>
<dbReference type="GO" id="GO:0004519">
    <property type="term" value="F:endonuclease activity"/>
    <property type="evidence" value="ECO:0007669"/>
    <property type="project" value="UniProtKB-KW"/>
</dbReference>
<keyword evidence="2" id="KW-0540">Nuclease</keyword>
<evidence type="ECO:0000313" key="3">
    <source>
        <dbReference type="Proteomes" id="UP000249467"/>
    </source>
</evidence>
<dbReference type="PANTHER" id="PTHR33877:SF1">
    <property type="entry name" value="TYPE IV METHYL-DIRECTED RESTRICTION ENZYME ECOKMCRA"/>
    <property type="match status" value="1"/>
</dbReference>
<keyword evidence="2" id="KW-0255">Endonuclease</keyword>
<dbReference type="Gene3D" id="1.10.30.50">
    <property type="match status" value="1"/>
</dbReference>
<dbReference type="Proteomes" id="UP000249467">
    <property type="component" value="Unassembled WGS sequence"/>
</dbReference>
<dbReference type="AlphaFoldDB" id="A0A2W4WGY7"/>
<dbReference type="InterPro" id="IPR003615">
    <property type="entry name" value="HNH_nuc"/>
</dbReference>
<dbReference type="InterPro" id="IPR036280">
    <property type="entry name" value="Multihaem_cyt_sf"/>
</dbReference>
<sequence length="83" mass="9491">MADKTPRTSIPTDVREKIFERNNYQCQSCHKIDLTAKSLHIDHIIPLAQGGANDMSNLQTLCAKCNLKKSSKIDPRFRRLYSD</sequence>
<gene>
    <name evidence="2" type="ORF">DCF19_01385</name>
</gene>
<reference evidence="2 3" key="1">
    <citation type="submission" date="2018-04" db="EMBL/GenBank/DDBJ databases">
        <authorList>
            <person name="Go L.Y."/>
            <person name="Mitchell J.A."/>
        </authorList>
    </citation>
    <scope>NUCLEOTIDE SEQUENCE [LARGE SCALE GENOMIC DNA]</scope>
    <source>
        <strain evidence="2">ULC066bin1</strain>
    </source>
</reference>
<dbReference type="InterPro" id="IPR029471">
    <property type="entry name" value="HNH_5"/>
</dbReference>
<accession>A0A2W4WGY7</accession>
<dbReference type="CDD" id="cd00085">
    <property type="entry name" value="HNHc"/>
    <property type="match status" value="1"/>
</dbReference>
<dbReference type="PANTHER" id="PTHR33877">
    <property type="entry name" value="SLL1193 PROTEIN"/>
    <property type="match status" value="1"/>
</dbReference>
<name>A0A2W4WGY7_9CYAN</name>
<dbReference type="EMBL" id="QBML01000002">
    <property type="protein sequence ID" value="PZO44434.1"/>
    <property type="molecule type" value="Genomic_DNA"/>
</dbReference>
<dbReference type="SMART" id="SM00507">
    <property type="entry name" value="HNHc"/>
    <property type="match status" value="1"/>
</dbReference>
<evidence type="ECO:0000313" key="2">
    <source>
        <dbReference type="EMBL" id="PZO44434.1"/>
    </source>
</evidence>
<organism evidence="2 3">
    <name type="scientific">Pseudanabaena frigida</name>
    <dbReference type="NCBI Taxonomy" id="945775"/>
    <lineage>
        <taxon>Bacteria</taxon>
        <taxon>Bacillati</taxon>
        <taxon>Cyanobacteriota</taxon>
        <taxon>Cyanophyceae</taxon>
        <taxon>Pseudanabaenales</taxon>
        <taxon>Pseudanabaenaceae</taxon>
        <taxon>Pseudanabaena</taxon>
    </lineage>
</organism>
<comment type="caution">
    <text evidence="2">The sequence shown here is derived from an EMBL/GenBank/DDBJ whole genome shotgun (WGS) entry which is preliminary data.</text>
</comment>
<dbReference type="InterPro" id="IPR052892">
    <property type="entry name" value="NA-targeting_endonuclease"/>
</dbReference>
<dbReference type="Pfam" id="PF14279">
    <property type="entry name" value="HNH_5"/>
    <property type="match status" value="1"/>
</dbReference>
<reference evidence="2 3" key="2">
    <citation type="submission" date="2018-06" db="EMBL/GenBank/DDBJ databases">
        <title>Metagenomic assembly of (sub)arctic Cyanobacteria and their associated microbiome from non-axenic cultures.</title>
        <authorList>
            <person name="Baurain D."/>
        </authorList>
    </citation>
    <scope>NUCLEOTIDE SEQUENCE [LARGE SCALE GENOMIC DNA]</scope>
    <source>
        <strain evidence="2">ULC066bin1</strain>
    </source>
</reference>
<feature type="domain" description="HNH nuclease" evidence="1">
    <location>
        <begin position="13"/>
        <end position="67"/>
    </location>
</feature>
<proteinExistence type="predicted"/>